<dbReference type="Proteomes" id="UP000431684">
    <property type="component" value="Unassembled WGS sequence"/>
</dbReference>
<dbReference type="Pfam" id="PF00069">
    <property type="entry name" value="Pkinase"/>
    <property type="match status" value="1"/>
</dbReference>
<dbReference type="GO" id="GO:0005524">
    <property type="term" value="F:ATP binding"/>
    <property type="evidence" value="ECO:0007669"/>
    <property type="project" value="InterPro"/>
</dbReference>
<dbReference type="SMART" id="SM00065">
    <property type="entry name" value="GAF"/>
    <property type="match status" value="2"/>
</dbReference>
<dbReference type="InterPro" id="IPR011009">
    <property type="entry name" value="Kinase-like_dom_sf"/>
</dbReference>
<dbReference type="InterPro" id="IPR005467">
    <property type="entry name" value="His_kinase_dom"/>
</dbReference>
<dbReference type="Pfam" id="PF13191">
    <property type="entry name" value="AAA_16"/>
    <property type="match status" value="1"/>
</dbReference>
<gene>
    <name evidence="10" type="ORF">GJV26_04415</name>
</gene>
<dbReference type="InterPro" id="IPR003661">
    <property type="entry name" value="HisK_dim/P_dom"/>
</dbReference>
<keyword evidence="11" id="KW-1185">Reference proteome</keyword>
<feature type="compositionally biased region" description="Basic residues" evidence="7">
    <location>
        <begin position="1"/>
        <end position="12"/>
    </location>
</feature>
<dbReference type="OrthoDB" id="9801841at2"/>
<dbReference type="GO" id="GO:0000155">
    <property type="term" value="F:phosphorelay sensor kinase activity"/>
    <property type="evidence" value="ECO:0007669"/>
    <property type="project" value="InterPro"/>
</dbReference>
<comment type="catalytic activity">
    <reaction evidence="1">
        <text>ATP + protein L-histidine = ADP + protein N-phospho-L-histidine.</text>
        <dbReference type="EC" id="2.7.13.3"/>
    </reaction>
</comment>
<dbReference type="InterPro" id="IPR036890">
    <property type="entry name" value="HATPase_C_sf"/>
</dbReference>
<dbReference type="EC" id="2.7.13.3" evidence="3"/>
<dbReference type="SMART" id="SM00220">
    <property type="entry name" value="S_TKc"/>
    <property type="match status" value="1"/>
</dbReference>
<keyword evidence="4" id="KW-0597">Phosphoprotein</keyword>
<dbReference type="Pfam" id="PF02518">
    <property type="entry name" value="HATPase_c"/>
    <property type="match status" value="1"/>
</dbReference>
<dbReference type="InterPro" id="IPR027417">
    <property type="entry name" value="P-loop_NTPase"/>
</dbReference>
<dbReference type="SMART" id="SM00387">
    <property type="entry name" value="HATPase_c"/>
    <property type="match status" value="1"/>
</dbReference>
<dbReference type="PRINTS" id="PR00344">
    <property type="entry name" value="BCTRLSENSOR"/>
</dbReference>
<organism evidence="10 11">
    <name type="scientific">Pseudoduganella dura</name>
    <dbReference type="NCBI Taxonomy" id="321982"/>
    <lineage>
        <taxon>Bacteria</taxon>
        <taxon>Pseudomonadati</taxon>
        <taxon>Pseudomonadota</taxon>
        <taxon>Betaproteobacteria</taxon>
        <taxon>Burkholderiales</taxon>
        <taxon>Oxalobacteraceae</taxon>
        <taxon>Telluria group</taxon>
        <taxon>Pseudoduganella</taxon>
    </lineage>
</organism>
<sequence>MPGRPGSRRRYSGRGPAPGRDWATHRTGPGENYRSVAWSSQRSGRCRRPPSKTALYRWRVVRYVRSRSPRPSPARCCAVHVCCTFCRTLRRISRRTLHISCGKQIFARVRCANCLTASSAICRPDSRNPSRQACRGVTCMNRFVRWSKSLVPIDTPIPDPGAADIMRPLAADEIHKVHENRHYRFFRARKGGEALFVKSASIRPLDTGAIAALRHEYELLHDIGIEGVVKVTGLLQSDNALSLVMEDAGGQNLAARLRDGALAPAAFCDIATRLARAVAGLHGAGIIHRGIGPDNIAWCAATGRATLLDFQTAMLLTTLPVAGGDAARPEGNLAYLSPEQTGRTGRPVDARSDLYSLGATLYEMLTGAPPFTARDPIELVHAHLARRPRAPHAVDAAIPAALSGIVLKLLEKEPERRYLTAAGLAADLARAGGELARTGTVQPFALGEHDVPHGLYLPEKLYGRARERATLRAAFDRACQGRRELALVTGAPGIGKSALVNDLERQVMRERGYFIAGKFDQLQRNVPYAGLVQALRMLVRQLLTEPDDALAAWRQAILAAVGPNGGILVDVIPEIEAILQAQPAVAALEPVESKNRFSQVFTSFLGVFGGNGRPFVLFLDDLQWADAASLQLIGQWIGDAGGGHLLVVGAYRDSEVGLAHPLARLFAEVKAAGAQLPEIHLGPLEPDDVGDLLADAFGQPPGQCARLAGLVAAKTAGNPFFIRRLLHELHKESLVRFDPRAGSWTWNIDEIERAPVSDNVLALMVRAIDRLPEAARELLQAGACIGHDFDLGTLAEVGARSRTTAMNDLWPAIEDGLLVPLREAYKAPRQAGPLDDDLAGLPVVLRFVHDRVQQAAYSLLGEERRQALHLAIARQLLRSTPAGELEARLFDVADQFALGAALVADPAERLRVAELYLGAGRKAKATAAYEAAFDYLAGGRQLLPPSAWRAHAALAFALHRELAEAAYLAGRHAVAEQVIEASLAHAPSKVALADLYSLRVLAATVAGDWSGALRWGREGLAVFGHAWPLDGLAAANDAEAAAVPVNLGARRVEDLVSQPEVADDDIRACMRLLSILGPPAYFSGSAVLTFLVTRGANLSLLHGASPYSAFAYVFHGALHNARTGQYDVGHAFGKVALALARRFGNRAEESRTLEVFGLVVHAWRMPLRDSLPLMIEGHRAGVESGELAYAAFNLCGILINGLPAAVPLPGLLADADLAVEFATRHRNRTGREISLPFRQFARAMTGRTPVPARFDDGDFDESRFLDETQGNQTAIGQFWVARLQATYLFGDYAAALHSAREGAKCVDAGILGMVTSAEHVFYSALALAAQDSRGQDSPVQGLPAQDLTEPRASIAPLRARLANWAVHCPANFLHKQKLVDAELARLDRAPWRAMELYGEAIEAARQHGFVQDAALANELAAAMFLAQGQPRLANVYLDAALAGYRGWGATAKVAALAKRHPGLVAAPPEARPMPAHAAPPLALDALGLIRASQAIAAETVRARLFERILQIVVELAGAQTGMLLLGDTAALRVRARIAAEDGTTIVLEDTALADCPLLPRAIARYVARLQQPVVLGDAAREGAFAADAEVQSLGLRSVLCVPLRQNLQLMGLLYLENRAMAHAFTAARVEVVQALAAQAAISLENSTLLRERERAELSARFLAGAGAALAESLDYAATLARVTALGVPTLADWCILDLVDEYGNARRAGVAHGDPAQHALAAALKAVSIPAAGNLLHPATQALHEGQAVLLTDVSGERVRAMAYGDEHRRLILATYPRSFIAVPLSARGRTLGVLTFIASAPRRPYGQADLALAGALADRCALAMDNAALYREAQDAIRVREDFLAVASHELRTPLTPLQLQIHIIERRLPRLFDNGQGGEDGAAWLAPRLRTLRRQGQRLERLVTELLDISRITSRQLQLELEEVELADIVRQVIERLEDSGEIAQAGSALAVGCDAGIVGSWDRLRIEQVVTNLLSNALKYGEGKPVALRATSDGTEAVIEVTDHGLGIESAHLQRIFGRFERAVSARQYGGLGLGLYIASQIVTALGGNIHVTSTPGAGSTFTVRLPLAQSPSPGKFT</sequence>
<evidence type="ECO:0000256" key="7">
    <source>
        <dbReference type="SAM" id="MobiDB-lite"/>
    </source>
</evidence>
<dbReference type="EMBL" id="WNWM01000002">
    <property type="protein sequence ID" value="MUI11730.1"/>
    <property type="molecule type" value="Genomic_DNA"/>
</dbReference>
<dbReference type="Gene3D" id="3.40.50.300">
    <property type="entry name" value="P-loop containing nucleotide triphosphate hydrolases"/>
    <property type="match status" value="1"/>
</dbReference>
<comment type="subcellular location">
    <subcellularLocation>
        <location evidence="2">Cell inner membrane</location>
        <topology evidence="2">Multi-pass membrane protein</topology>
    </subcellularLocation>
</comment>
<feature type="region of interest" description="Disordered" evidence="7">
    <location>
        <begin position="1"/>
        <end position="34"/>
    </location>
</feature>
<evidence type="ECO:0000256" key="4">
    <source>
        <dbReference type="ARBA" id="ARBA00022553"/>
    </source>
</evidence>
<dbReference type="Gene3D" id="1.10.287.130">
    <property type="match status" value="1"/>
</dbReference>
<dbReference type="CDD" id="cd00082">
    <property type="entry name" value="HisKA"/>
    <property type="match status" value="1"/>
</dbReference>
<dbReference type="PROSITE" id="PS50109">
    <property type="entry name" value="HIS_KIN"/>
    <property type="match status" value="1"/>
</dbReference>
<dbReference type="InterPro" id="IPR003594">
    <property type="entry name" value="HATPase_dom"/>
</dbReference>
<dbReference type="Pfam" id="PF01590">
    <property type="entry name" value="GAF"/>
    <property type="match status" value="2"/>
</dbReference>
<keyword evidence="5" id="KW-0808">Transferase</keyword>
<evidence type="ECO:0000256" key="6">
    <source>
        <dbReference type="ARBA" id="ARBA00022777"/>
    </source>
</evidence>
<dbReference type="SMART" id="SM00388">
    <property type="entry name" value="HisKA"/>
    <property type="match status" value="1"/>
</dbReference>
<dbReference type="InterPro" id="IPR029016">
    <property type="entry name" value="GAF-like_dom_sf"/>
</dbReference>
<evidence type="ECO:0000256" key="5">
    <source>
        <dbReference type="ARBA" id="ARBA00022679"/>
    </source>
</evidence>
<evidence type="ECO:0000256" key="2">
    <source>
        <dbReference type="ARBA" id="ARBA00004429"/>
    </source>
</evidence>
<feature type="domain" description="Protein kinase" evidence="8">
    <location>
        <begin position="163"/>
        <end position="445"/>
    </location>
</feature>
<dbReference type="FunFam" id="3.30.565.10:FF:000006">
    <property type="entry name" value="Sensor histidine kinase WalK"/>
    <property type="match status" value="1"/>
</dbReference>
<dbReference type="Gene3D" id="1.10.510.10">
    <property type="entry name" value="Transferase(Phosphotransferase) domain 1"/>
    <property type="match status" value="1"/>
</dbReference>
<evidence type="ECO:0000256" key="3">
    <source>
        <dbReference type="ARBA" id="ARBA00012438"/>
    </source>
</evidence>
<dbReference type="InterPro" id="IPR041664">
    <property type="entry name" value="AAA_16"/>
</dbReference>
<protein>
    <recommendedName>
        <fullName evidence="3">histidine kinase</fullName>
        <ecNumber evidence="3">2.7.13.3</ecNumber>
    </recommendedName>
</protein>
<evidence type="ECO:0000313" key="11">
    <source>
        <dbReference type="Proteomes" id="UP000431684"/>
    </source>
</evidence>
<dbReference type="SUPFAM" id="SSF56112">
    <property type="entry name" value="Protein kinase-like (PK-like)"/>
    <property type="match status" value="1"/>
</dbReference>
<dbReference type="Pfam" id="PF00512">
    <property type="entry name" value="HisKA"/>
    <property type="match status" value="1"/>
</dbReference>
<reference evidence="10 11" key="1">
    <citation type="submission" date="2019-11" db="EMBL/GenBank/DDBJ databases">
        <title>Draft Genome Sequences of Six Type Strains of the Genus Massilia.</title>
        <authorList>
            <person name="Miess H."/>
            <person name="Frediansyah A."/>
            <person name="Goeker M."/>
            <person name="Gross H."/>
        </authorList>
    </citation>
    <scope>NUCLEOTIDE SEQUENCE [LARGE SCALE GENOMIC DNA]</scope>
    <source>
        <strain evidence="10 11">DSM 17513</strain>
    </source>
</reference>
<keyword evidence="6" id="KW-0418">Kinase</keyword>
<dbReference type="CDD" id="cd14014">
    <property type="entry name" value="STKc_PknB_like"/>
    <property type="match status" value="1"/>
</dbReference>
<dbReference type="InterPro" id="IPR053159">
    <property type="entry name" value="Hybrid_Histidine_Kinase"/>
</dbReference>
<comment type="caution">
    <text evidence="10">The sequence shown here is derived from an EMBL/GenBank/DDBJ whole genome shotgun (WGS) entry which is preliminary data.</text>
</comment>
<dbReference type="InterPro" id="IPR004358">
    <property type="entry name" value="Sig_transdc_His_kin-like_C"/>
</dbReference>
<evidence type="ECO:0000256" key="1">
    <source>
        <dbReference type="ARBA" id="ARBA00000085"/>
    </source>
</evidence>
<proteinExistence type="predicted"/>
<dbReference type="InterPro" id="IPR036097">
    <property type="entry name" value="HisK_dim/P_sf"/>
</dbReference>
<dbReference type="Gene3D" id="3.30.565.10">
    <property type="entry name" value="Histidine kinase-like ATPase, C-terminal domain"/>
    <property type="match status" value="1"/>
</dbReference>
<dbReference type="SUPFAM" id="SSF52540">
    <property type="entry name" value="P-loop containing nucleoside triphosphate hydrolases"/>
    <property type="match status" value="1"/>
</dbReference>
<dbReference type="InterPro" id="IPR003018">
    <property type="entry name" value="GAF"/>
</dbReference>
<dbReference type="PROSITE" id="PS50011">
    <property type="entry name" value="PROTEIN_KINASE_DOM"/>
    <property type="match status" value="1"/>
</dbReference>
<evidence type="ECO:0000259" key="8">
    <source>
        <dbReference type="PROSITE" id="PS50011"/>
    </source>
</evidence>
<accession>A0A6I3XAW5</accession>
<name>A0A6I3XAW5_9BURK</name>
<dbReference type="GO" id="GO:0005886">
    <property type="term" value="C:plasma membrane"/>
    <property type="evidence" value="ECO:0007669"/>
    <property type="project" value="UniProtKB-SubCell"/>
</dbReference>
<feature type="domain" description="Histidine kinase" evidence="9">
    <location>
        <begin position="1847"/>
        <end position="2073"/>
    </location>
</feature>
<dbReference type="SUPFAM" id="SSF47384">
    <property type="entry name" value="Homodimeric domain of signal transducing histidine kinase"/>
    <property type="match status" value="1"/>
</dbReference>
<dbReference type="SUPFAM" id="SSF55874">
    <property type="entry name" value="ATPase domain of HSP90 chaperone/DNA topoisomerase II/histidine kinase"/>
    <property type="match status" value="1"/>
</dbReference>
<dbReference type="Gene3D" id="3.30.450.40">
    <property type="match status" value="2"/>
</dbReference>
<dbReference type="SUPFAM" id="SSF55781">
    <property type="entry name" value="GAF domain-like"/>
    <property type="match status" value="2"/>
</dbReference>
<dbReference type="PANTHER" id="PTHR43642:SF1">
    <property type="entry name" value="HYBRID SIGNAL TRANSDUCTION HISTIDINE KINASE G"/>
    <property type="match status" value="1"/>
</dbReference>
<evidence type="ECO:0000259" key="9">
    <source>
        <dbReference type="PROSITE" id="PS50109"/>
    </source>
</evidence>
<dbReference type="InterPro" id="IPR000719">
    <property type="entry name" value="Prot_kinase_dom"/>
</dbReference>
<dbReference type="PANTHER" id="PTHR43642">
    <property type="entry name" value="HYBRID SIGNAL TRANSDUCTION HISTIDINE KINASE G"/>
    <property type="match status" value="1"/>
</dbReference>
<evidence type="ECO:0000313" key="10">
    <source>
        <dbReference type="EMBL" id="MUI11730.1"/>
    </source>
</evidence>